<evidence type="ECO:0000256" key="2">
    <source>
        <dbReference type="ARBA" id="ARBA00022676"/>
    </source>
</evidence>
<dbReference type="EMBL" id="BMMP01000001">
    <property type="protein sequence ID" value="GGO42432.1"/>
    <property type="molecule type" value="Genomic_DNA"/>
</dbReference>
<dbReference type="SUPFAM" id="SSF53756">
    <property type="entry name" value="UDP-Glycosyltransferase/glycogen phosphorylase"/>
    <property type="match status" value="1"/>
</dbReference>
<comment type="caution">
    <text evidence="4">The sequence shown here is derived from an EMBL/GenBank/DDBJ whole genome shotgun (WGS) entry which is preliminary data.</text>
</comment>
<evidence type="ECO:0000313" key="5">
    <source>
        <dbReference type="Proteomes" id="UP000631535"/>
    </source>
</evidence>
<reference evidence="5" key="1">
    <citation type="journal article" date="2019" name="Int. J. Syst. Evol. Microbiol.">
        <title>The Global Catalogue of Microorganisms (GCM) 10K type strain sequencing project: providing services to taxonomists for standard genome sequencing and annotation.</title>
        <authorList>
            <consortium name="The Broad Institute Genomics Platform"/>
            <consortium name="The Broad Institute Genome Sequencing Center for Infectious Disease"/>
            <person name="Wu L."/>
            <person name="Ma J."/>
        </authorList>
    </citation>
    <scope>NUCLEOTIDE SEQUENCE [LARGE SCALE GENOMIC DNA]</scope>
    <source>
        <strain evidence="5">CGMCC 4.7178</strain>
    </source>
</reference>
<sequence>MADLFPGVRKGLPKGRQFALTWGIRDDFGGMTSAMLHRSRALVRLGRRPVDVLTFDARPDYPSLAHRLREDGELTPGMRLFNLYDWFREHPLPRPDGAPVPGGLAFTPLGSGPARESVLREGTVMHRTRRAADGTVLQTDHYRADGSLLLSDRRDTHTEGRLGGRSVVLCDTAGRPVRAWGAIWPFYRLWLDLVREGEPSFLVVDSKPVARFMLTYRRRRAVTLHVVHNSHLDGEGRQSGRIKESRRPVFEQLGSFDAVVLLTPRQKADVEAMFGPSPNLCTVPNSRNVVPSRRPDPERPPGRGVVIASLTRRKRVGHAVRAVAAASARAGGDLTLDVYGSGAERRALRKLVDGLEVSDRVRLLGHRPDARDQLAGASFVLLTGSTEGLPLVLIEAMAAGCLPIAYDVPYGPADVITHGRNGFLVEQGNVAELTEAVVRLAGLPAKEIARMRGQARRTAKRYSDAAVTRLWAREMRRARQRHRAAFEAAAPAAPAPQGTSVAAST</sequence>
<keyword evidence="5" id="KW-1185">Reference proteome</keyword>
<dbReference type="RefSeq" id="WP_189035210.1">
    <property type="nucleotide sequence ID" value="NZ_BMMP01000001.1"/>
</dbReference>
<keyword evidence="2" id="KW-0328">Glycosyltransferase</keyword>
<gene>
    <name evidence="4" type="ORF">GCM10012287_03330</name>
</gene>
<dbReference type="PANTHER" id="PTHR12526:SF629">
    <property type="entry name" value="TEICHURONIC ACID BIOSYNTHESIS GLYCOSYLTRANSFERASE TUAH-RELATED"/>
    <property type="match status" value="1"/>
</dbReference>
<evidence type="ECO:0000256" key="3">
    <source>
        <dbReference type="ARBA" id="ARBA00022679"/>
    </source>
</evidence>
<keyword evidence="3" id="KW-0808">Transferase</keyword>
<accession>A0ABQ2LT82</accession>
<name>A0ABQ2LT82_9ACTN</name>
<evidence type="ECO:0000256" key="1">
    <source>
        <dbReference type="ARBA" id="ARBA00021292"/>
    </source>
</evidence>
<dbReference type="Proteomes" id="UP000631535">
    <property type="component" value="Unassembled WGS sequence"/>
</dbReference>
<dbReference type="Gene3D" id="3.40.50.2000">
    <property type="entry name" value="Glycogen Phosphorylase B"/>
    <property type="match status" value="3"/>
</dbReference>
<organism evidence="4 5">
    <name type="scientific">Streptomyces daqingensis</name>
    <dbReference type="NCBI Taxonomy" id="1472640"/>
    <lineage>
        <taxon>Bacteria</taxon>
        <taxon>Bacillati</taxon>
        <taxon>Actinomycetota</taxon>
        <taxon>Actinomycetes</taxon>
        <taxon>Kitasatosporales</taxon>
        <taxon>Streptomycetaceae</taxon>
        <taxon>Streptomyces</taxon>
    </lineage>
</organism>
<dbReference type="PANTHER" id="PTHR12526">
    <property type="entry name" value="GLYCOSYLTRANSFERASE"/>
    <property type="match status" value="1"/>
</dbReference>
<evidence type="ECO:0000313" key="4">
    <source>
        <dbReference type="EMBL" id="GGO42432.1"/>
    </source>
</evidence>
<proteinExistence type="predicted"/>
<protein>
    <recommendedName>
        <fullName evidence="1">D-inositol 3-phosphate glycosyltransferase</fullName>
    </recommendedName>
</protein>
<dbReference type="Pfam" id="PF13692">
    <property type="entry name" value="Glyco_trans_1_4"/>
    <property type="match status" value="1"/>
</dbReference>